<keyword evidence="1" id="KW-1133">Transmembrane helix</keyword>
<dbReference type="STRING" id="763034.HMPREF9446_00679"/>
<reference evidence="2 3" key="1">
    <citation type="submission" date="2011-02" db="EMBL/GenBank/DDBJ databases">
        <authorList>
            <person name="Weinstock G."/>
            <person name="Sodergren E."/>
            <person name="Clifton S."/>
            <person name="Fulton L."/>
            <person name="Fulton B."/>
            <person name="Courtney L."/>
            <person name="Fronick C."/>
            <person name="Harrison M."/>
            <person name="Strong C."/>
            <person name="Farmer C."/>
            <person name="Delahaunty K."/>
            <person name="Markovic C."/>
            <person name="Hall O."/>
            <person name="Minx P."/>
            <person name="Tomlinson C."/>
            <person name="Mitreva M."/>
            <person name="Hou S."/>
            <person name="Chen J."/>
            <person name="Wollam A."/>
            <person name="Pepin K.H."/>
            <person name="Johnson M."/>
            <person name="Bhonagiri V."/>
            <person name="Zhang X."/>
            <person name="Suruliraj S."/>
            <person name="Warren W."/>
            <person name="Chinwalla A."/>
            <person name="Mardis E.R."/>
            <person name="Wilson R.K."/>
        </authorList>
    </citation>
    <scope>NUCLEOTIDE SEQUENCE [LARGE SCALE GENOMIC DNA]</scope>
    <source>
        <strain evidence="2 3">YIT 12057</strain>
    </source>
</reference>
<proteinExistence type="predicted"/>
<dbReference type="Proteomes" id="UP000003416">
    <property type="component" value="Unassembled WGS sequence"/>
</dbReference>
<evidence type="ECO:0000313" key="3">
    <source>
        <dbReference type="Proteomes" id="UP000003416"/>
    </source>
</evidence>
<organism evidence="2 3">
    <name type="scientific">Bacteroides fluxus YIT 12057</name>
    <dbReference type="NCBI Taxonomy" id="763034"/>
    <lineage>
        <taxon>Bacteria</taxon>
        <taxon>Pseudomonadati</taxon>
        <taxon>Bacteroidota</taxon>
        <taxon>Bacteroidia</taxon>
        <taxon>Bacteroidales</taxon>
        <taxon>Bacteroidaceae</taxon>
        <taxon>Bacteroides</taxon>
    </lineage>
</organism>
<keyword evidence="3" id="KW-1185">Reference proteome</keyword>
<gene>
    <name evidence="2" type="ORF">HMPREF9446_00679</name>
</gene>
<sequence>MCTSLNKSFLFCYLIVYILLCIALNHRNKSIPLTMFCLYRRPLKTGVPLKLLIL</sequence>
<keyword evidence="1" id="KW-0472">Membrane</keyword>
<dbReference type="EMBL" id="AFBN01000012">
    <property type="protein sequence ID" value="EGF59214.1"/>
    <property type="molecule type" value="Genomic_DNA"/>
</dbReference>
<evidence type="ECO:0000313" key="2">
    <source>
        <dbReference type="EMBL" id="EGF59214.1"/>
    </source>
</evidence>
<name>F3PPM8_9BACE</name>
<evidence type="ECO:0000256" key="1">
    <source>
        <dbReference type="SAM" id="Phobius"/>
    </source>
</evidence>
<comment type="caution">
    <text evidence="2">The sequence shown here is derived from an EMBL/GenBank/DDBJ whole genome shotgun (WGS) entry which is preliminary data.</text>
</comment>
<accession>F3PPM8</accession>
<feature type="transmembrane region" description="Helical" evidence="1">
    <location>
        <begin position="6"/>
        <end position="25"/>
    </location>
</feature>
<dbReference type="HOGENOM" id="CLU_3040376_0_0_10"/>
<dbReference type="AlphaFoldDB" id="F3PPM8"/>
<keyword evidence="1" id="KW-0812">Transmembrane</keyword>
<protein>
    <submittedName>
        <fullName evidence="2">Uncharacterized protein</fullName>
    </submittedName>
</protein>